<gene>
    <name evidence="4" type="ORF">SAMN05660649_04113</name>
</gene>
<organism evidence="4 5">
    <name type="scientific">Desulfotruncus arcticus DSM 17038</name>
    <dbReference type="NCBI Taxonomy" id="1121424"/>
    <lineage>
        <taxon>Bacteria</taxon>
        <taxon>Bacillati</taxon>
        <taxon>Bacillota</taxon>
        <taxon>Clostridia</taxon>
        <taxon>Eubacteriales</taxon>
        <taxon>Desulfallaceae</taxon>
        <taxon>Desulfotruncus</taxon>
    </lineage>
</organism>
<evidence type="ECO:0000313" key="4">
    <source>
        <dbReference type="EMBL" id="SFH15993.1"/>
    </source>
</evidence>
<dbReference type="InterPro" id="IPR029063">
    <property type="entry name" value="SAM-dependent_MTases_sf"/>
</dbReference>
<keyword evidence="2 4" id="KW-0808">Transferase</keyword>
<reference evidence="5" key="1">
    <citation type="submission" date="2016-10" db="EMBL/GenBank/DDBJ databases">
        <authorList>
            <person name="Varghese N."/>
            <person name="Submissions S."/>
        </authorList>
    </citation>
    <scope>NUCLEOTIDE SEQUENCE [LARGE SCALE GENOMIC DNA]</scope>
    <source>
        <strain evidence="5">DSM 17038</strain>
    </source>
</reference>
<dbReference type="SUPFAM" id="SSF53335">
    <property type="entry name" value="S-adenosyl-L-methionine-dependent methyltransferases"/>
    <property type="match status" value="1"/>
</dbReference>
<dbReference type="InterPro" id="IPR051052">
    <property type="entry name" value="Diverse_substrate_MTase"/>
</dbReference>
<dbReference type="RefSeq" id="WP_092473880.1">
    <property type="nucleotide sequence ID" value="NZ_FOOX01000018.1"/>
</dbReference>
<dbReference type="GO" id="GO:0008168">
    <property type="term" value="F:methyltransferase activity"/>
    <property type="evidence" value="ECO:0007669"/>
    <property type="project" value="UniProtKB-KW"/>
</dbReference>
<evidence type="ECO:0000256" key="2">
    <source>
        <dbReference type="ARBA" id="ARBA00022679"/>
    </source>
</evidence>
<dbReference type="Gene3D" id="3.40.50.150">
    <property type="entry name" value="Vaccinia Virus protein VP39"/>
    <property type="match status" value="1"/>
</dbReference>
<keyword evidence="1 4" id="KW-0489">Methyltransferase</keyword>
<evidence type="ECO:0000259" key="3">
    <source>
        <dbReference type="Pfam" id="PF13649"/>
    </source>
</evidence>
<keyword evidence="5" id="KW-1185">Reference proteome</keyword>
<dbReference type="EMBL" id="FOOX01000018">
    <property type="protein sequence ID" value="SFH15993.1"/>
    <property type="molecule type" value="Genomic_DNA"/>
</dbReference>
<dbReference type="InterPro" id="IPR041698">
    <property type="entry name" value="Methyltransf_25"/>
</dbReference>
<protein>
    <submittedName>
        <fullName evidence="4">tRNA (Cmo5U34)-methyltransferase</fullName>
    </submittedName>
</protein>
<dbReference type="OrthoDB" id="9784101at2"/>
<dbReference type="PANTHER" id="PTHR44942:SF4">
    <property type="entry name" value="METHYLTRANSFERASE TYPE 11 DOMAIN-CONTAINING PROTEIN"/>
    <property type="match status" value="1"/>
</dbReference>
<evidence type="ECO:0000256" key="1">
    <source>
        <dbReference type="ARBA" id="ARBA00022603"/>
    </source>
</evidence>
<dbReference type="GO" id="GO:0032259">
    <property type="term" value="P:methylation"/>
    <property type="evidence" value="ECO:0007669"/>
    <property type="project" value="UniProtKB-KW"/>
</dbReference>
<name>A0A1I2XR96_9FIRM</name>
<accession>A0A1I2XR96</accession>
<dbReference type="PANTHER" id="PTHR44942">
    <property type="entry name" value="METHYLTRANSF_11 DOMAIN-CONTAINING PROTEIN"/>
    <property type="match status" value="1"/>
</dbReference>
<dbReference type="Proteomes" id="UP000199337">
    <property type="component" value="Unassembled WGS sequence"/>
</dbReference>
<dbReference type="CDD" id="cd02440">
    <property type="entry name" value="AdoMet_MTases"/>
    <property type="match status" value="1"/>
</dbReference>
<sequence>MNDNKTPHMASVYDEQVRQTIPEYVLFHDQIIDLVKAYNDAPSVWLDTGCGTGTLAMKALEQFKDTSFILTDPSVDMLNIAKTKLAGNNRVRFAGSAGTLELDLPGKSIDVITAVMSHHYFDIESRRKATENCFRMLKNGGVFVTFENIRPNSEKGVQIGLERWKRFQLAQGKSEESVQKHLMRFNTEFFPITLEEHRHLLRKTGFGFCEVLWVSYMQAGFYAIKS</sequence>
<proteinExistence type="predicted"/>
<dbReference type="Pfam" id="PF13649">
    <property type="entry name" value="Methyltransf_25"/>
    <property type="match status" value="1"/>
</dbReference>
<dbReference type="STRING" id="341036.SAMN05660649_04113"/>
<feature type="domain" description="Methyltransferase" evidence="3">
    <location>
        <begin position="46"/>
        <end position="141"/>
    </location>
</feature>
<evidence type="ECO:0000313" key="5">
    <source>
        <dbReference type="Proteomes" id="UP000199337"/>
    </source>
</evidence>
<dbReference type="AlphaFoldDB" id="A0A1I2XR96"/>